<sequence>MSSLEDLHSTVQPRSDLPSAPTRLGQSQALSNSLAFSDSPHCDTVAQGRGQGRGRGRGSGRGRGRGRGQGRGCGRGRGQGRGSGTRGQSSTSTNHNIVRRGPGDGGAGGAENGGLVALHNWTPDCGRGSIFDGLGGRAIESSAVDPDINLDEELAELDEEQSRPIQESQSLSLSAQHLFSCLVAACKSVLSESSDSHIFSSASNILATLKSGDPWQTSVAFNDNSIAAIAERCVLSDTSVSCAQLTHALNLMQFRIKMESIRKINGGISVAAAIRLVQPDLGIQRSLRVIQRWIKDGAAYCILAASDVKEGRLIAEYVIPAVNKLQLQFSIKFTNIFAYHLLLEYHHPMYILSNDILLHQAPGLDYVENNLSPPISFRASHEDKYQFTEEQRLLAKDAIIPTSLADFENKLSKQLESGKRESRLDLIRIKSALLNGKPLQINDKYGKMLIIVDPTMPQDIRRTLVDRLATACSPNLRYTDTQADGFQNVFSAVHYTHYNRYSVQGDNADVNEEPAAFQRAGLKRKINSCQALPRASKELEASPAQYNNVCHILEDVLNWQSHELQVLLPDVYNSLREFVEQLPGNDYNAAHPFAGFVINLNTSPPTLGPWDDAEMMDQHLFPIMAGATINISGKFTRGQAGDSYARRNRSVRMASVGDRQSDDGDGTAQLSAWIVHDAYKGTGRASFFFLRAQPGDMLGISKTRRTSGMRAPVVRHDIITPCAYMAEEQPSVGGAARPRRQNHSPFSALQTMSPGSGGLSARCMELGNGGRSASAIRDGSAFVGIPIVDTRAQTAAPRSGSGDASCGQIGGQGMEAGNARAGACASSTESSRAPWCSKARRIGTGGKRSLWRGGGVREPFGVTEAGMEETATARVDSAEESDVRGMGRSAAGQASNFKASSFKGVRIRRRADEPRNARRGVTTRLRVSTGRNTAAEACTCALQPRLNRTRSLRHTPAMSTCTRAGIRRLCEDDAPPDHNGPSARGGTLRAEAHLCIPQHFHGLSNKSLTNDWEDHLAVKHSSAEGQLEFKAILSNLKHAPFDLFEFKKCNLCSLRLHHDCEDLIPEYLNFVKGIVLKVVLKNLAKKTLDILNEIAEDKDNFAKFCEARGKNIKLGIHEDA</sequence>
<evidence type="ECO:0000256" key="2">
    <source>
        <dbReference type="ARBA" id="ARBA00023186"/>
    </source>
</evidence>
<proteinExistence type="inferred from homology"/>
<gene>
    <name evidence="4" type="ORF">HYPSUDRAFT_1070930</name>
</gene>
<dbReference type="GO" id="GO:0140662">
    <property type="term" value="F:ATP-dependent protein folding chaperone"/>
    <property type="evidence" value="ECO:0007669"/>
    <property type="project" value="InterPro"/>
</dbReference>
<dbReference type="STRING" id="945553.A0A0D2NE37"/>
<evidence type="ECO:0000256" key="3">
    <source>
        <dbReference type="SAM" id="MobiDB-lite"/>
    </source>
</evidence>
<dbReference type="GO" id="GO:0005524">
    <property type="term" value="F:ATP binding"/>
    <property type="evidence" value="ECO:0007669"/>
    <property type="project" value="InterPro"/>
</dbReference>
<dbReference type="EMBL" id="KN817661">
    <property type="protein sequence ID" value="KJA14901.1"/>
    <property type="molecule type" value="Genomic_DNA"/>
</dbReference>
<feature type="region of interest" description="Disordered" evidence="3">
    <location>
        <begin position="868"/>
        <end position="894"/>
    </location>
</feature>
<dbReference type="OrthoDB" id="2535938at2759"/>
<reference evidence="5" key="1">
    <citation type="submission" date="2014-04" db="EMBL/GenBank/DDBJ databases">
        <title>Evolutionary Origins and Diversification of the Mycorrhizal Mutualists.</title>
        <authorList>
            <consortium name="DOE Joint Genome Institute"/>
            <consortium name="Mycorrhizal Genomics Consortium"/>
            <person name="Kohler A."/>
            <person name="Kuo A."/>
            <person name="Nagy L.G."/>
            <person name="Floudas D."/>
            <person name="Copeland A."/>
            <person name="Barry K.W."/>
            <person name="Cichocki N."/>
            <person name="Veneault-Fourrey C."/>
            <person name="LaButti K."/>
            <person name="Lindquist E.A."/>
            <person name="Lipzen A."/>
            <person name="Lundell T."/>
            <person name="Morin E."/>
            <person name="Murat C."/>
            <person name="Riley R."/>
            <person name="Ohm R."/>
            <person name="Sun H."/>
            <person name="Tunlid A."/>
            <person name="Henrissat B."/>
            <person name="Grigoriev I.V."/>
            <person name="Hibbett D.S."/>
            <person name="Martin F."/>
        </authorList>
    </citation>
    <scope>NUCLEOTIDE SEQUENCE [LARGE SCALE GENOMIC DNA]</scope>
    <source>
        <strain evidence="5">FD-334 SS-4</strain>
    </source>
</reference>
<evidence type="ECO:0000256" key="1">
    <source>
        <dbReference type="ARBA" id="ARBA00008239"/>
    </source>
</evidence>
<dbReference type="PANTHER" id="PTHR11528">
    <property type="entry name" value="HEAT SHOCK PROTEIN 90 FAMILY MEMBER"/>
    <property type="match status" value="1"/>
</dbReference>
<evidence type="ECO:0000313" key="4">
    <source>
        <dbReference type="EMBL" id="KJA14901.1"/>
    </source>
</evidence>
<organism evidence="4 5">
    <name type="scientific">Hypholoma sublateritium (strain FD-334 SS-4)</name>
    <dbReference type="NCBI Taxonomy" id="945553"/>
    <lineage>
        <taxon>Eukaryota</taxon>
        <taxon>Fungi</taxon>
        <taxon>Dikarya</taxon>
        <taxon>Basidiomycota</taxon>
        <taxon>Agaricomycotina</taxon>
        <taxon>Agaricomycetes</taxon>
        <taxon>Agaricomycetidae</taxon>
        <taxon>Agaricales</taxon>
        <taxon>Agaricineae</taxon>
        <taxon>Strophariaceae</taxon>
        <taxon>Hypholoma</taxon>
    </lineage>
</organism>
<dbReference type="InterPro" id="IPR001404">
    <property type="entry name" value="Hsp90_fam"/>
</dbReference>
<comment type="similarity">
    <text evidence="1">Belongs to the heat shock protein 90 family.</text>
</comment>
<feature type="compositionally biased region" description="Polar residues" evidence="3">
    <location>
        <begin position="743"/>
        <end position="754"/>
    </location>
</feature>
<dbReference type="Gene3D" id="3.30.230.80">
    <property type="match status" value="2"/>
</dbReference>
<dbReference type="Pfam" id="PF00183">
    <property type="entry name" value="HSP90"/>
    <property type="match status" value="1"/>
</dbReference>
<accession>A0A0D2NE37</accession>
<feature type="region of interest" description="Disordered" evidence="3">
    <location>
        <begin position="734"/>
        <end position="754"/>
    </location>
</feature>
<evidence type="ECO:0000313" key="5">
    <source>
        <dbReference type="Proteomes" id="UP000054270"/>
    </source>
</evidence>
<dbReference type="AlphaFoldDB" id="A0A0D2NE37"/>
<keyword evidence="5" id="KW-1185">Reference proteome</keyword>
<keyword evidence="2" id="KW-0143">Chaperone</keyword>
<feature type="compositionally biased region" description="Basic residues" evidence="3">
    <location>
        <begin position="52"/>
        <end position="68"/>
    </location>
</feature>
<feature type="compositionally biased region" description="Gly residues" evidence="3">
    <location>
        <begin position="69"/>
        <end position="85"/>
    </location>
</feature>
<dbReference type="Proteomes" id="UP000054270">
    <property type="component" value="Unassembled WGS sequence"/>
</dbReference>
<dbReference type="SUPFAM" id="SSF54211">
    <property type="entry name" value="Ribosomal protein S5 domain 2-like"/>
    <property type="match status" value="1"/>
</dbReference>
<protein>
    <submittedName>
        <fullName evidence="4">Uncharacterized protein</fullName>
    </submittedName>
</protein>
<feature type="region of interest" description="Disordered" evidence="3">
    <location>
        <begin position="1"/>
        <end position="111"/>
    </location>
</feature>
<dbReference type="InterPro" id="IPR020568">
    <property type="entry name" value="Ribosomal_Su5_D2-typ_SF"/>
</dbReference>
<dbReference type="GO" id="GO:0016887">
    <property type="term" value="F:ATP hydrolysis activity"/>
    <property type="evidence" value="ECO:0007669"/>
    <property type="project" value="InterPro"/>
</dbReference>
<feature type="compositionally biased region" description="Polar residues" evidence="3">
    <location>
        <begin position="24"/>
        <end position="36"/>
    </location>
</feature>
<dbReference type="GO" id="GO:0051082">
    <property type="term" value="F:unfolded protein binding"/>
    <property type="evidence" value="ECO:0007669"/>
    <property type="project" value="InterPro"/>
</dbReference>
<name>A0A0D2NE37_HYPSF</name>